<feature type="transmembrane region" description="Helical" evidence="1">
    <location>
        <begin position="98"/>
        <end position="117"/>
    </location>
</feature>
<keyword evidence="1" id="KW-0812">Transmembrane</keyword>
<dbReference type="Proteomes" id="UP000239480">
    <property type="component" value="Unassembled WGS sequence"/>
</dbReference>
<keyword evidence="1" id="KW-0472">Membrane</keyword>
<evidence type="ECO:0000313" key="3">
    <source>
        <dbReference type="Proteomes" id="UP000239480"/>
    </source>
</evidence>
<feature type="transmembrane region" description="Helical" evidence="1">
    <location>
        <begin position="66"/>
        <end position="86"/>
    </location>
</feature>
<reference evidence="2 3" key="1">
    <citation type="submission" date="2018-03" db="EMBL/GenBank/DDBJ databases">
        <title>Genomic Encyclopedia of Archaeal and Bacterial Type Strains, Phase II (KMG-II): from individual species to whole genera.</title>
        <authorList>
            <person name="Goeker M."/>
        </authorList>
    </citation>
    <scope>NUCLEOTIDE SEQUENCE [LARGE SCALE GENOMIC DNA]</scope>
    <source>
        <strain evidence="2 3">DSM 29328</strain>
    </source>
</reference>
<sequence>MTLVTAAYSPSSSCATAGAVITLIFVAILSHQLAASAAEGPRVAKAMLLANLIGGFMAWVAHELIVINPTFTFMALTVLLLCFTLWNRLISGNPSAPLAATALTSALIILGGAMAPLGKDIDLKIFDRLFQLASALAWVLLSFVTIDEILPERRAAPQSAQ</sequence>
<gene>
    <name evidence="2" type="ORF">CLV78_1011036</name>
</gene>
<dbReference type="EMBL" id="PVTD01000001">
    <property type="protein sequence ID" value="PRY26931.1"/>
    <property type="molecule type" value="Genomic_DNA"/>
</dbReference>
<keyword evidence="3" id="KW-1185">Reference proteome</keyword>
<protein>
    <submittedName>
        <fullName evidence="2">Uncharacterized protein</fullName>
    </submittedName>
</protein>
<dbReference type="OrthoDB" id="7704222at2"/>
<name>A0A2T0S0H1_9RHOB</name>
<dbReference type="AlphaFoldDB" id="A0A2T0S0H1"/>
<organism evidence="2 3">
    <name type="scientific">Aliiruegeria haliotis</name>
    <dbReference type="NCBI Taxonomy" id="1280846"/>
    <lineage>
        <taxon>Bacteria</taxon>
        <taxon>Pseudomonadati</taxon>
        <taxon>Pseudomonadota</taxon>
        <taxon>Alphaproteobacteria</taxon>
        <taxon>Rhodobacterales</taxon>
        <taxon>Roseobacteraceae</taxon>
        <taxon>Aliiruegeria</taxon>
    </lineage>
</organism>
<evidence type="ECO:0000256" key="1">
    <source>
        <dbReference type="SAM" id="Phobius"/>
    </source>
</evidence>
<accession>A0A2T0S0H1</accession>
<keyword evidence="1" id="KW-1133">Transmembrane helix</keyword>
<proteinExistence type="predicted"/>
<comment type="caution">
    <text evidence="2">The sequence shown here is derived from an EMBL/GenBank/DDBJ whole genome shotgun (WGS) entry which is preliminary data.</text>
</comment>
<dbReference type="RefSeq" id="WP_146136637.1">
    <property type="nucleotide sequence ID" value="NZ_PVTD01000001.1"/>
</dbReference>
<feature type="transmembrane region" description="Helical" evidence="1">
    <location>
        <begin position="6"/>
        <end position="30"/>
    </location>
</feature>
<evidence type="ECO:0000313" key="2">
    <source>
        <dbReference type="EMBL" id="PRY26931.1"/>
    </source>
</evidence>